<feature type="transmembrane region" description="Helical" evidence="1">
    <location>
        <begin position="6"/>
        <end position="30"/>
    </location>
</feature>
<sequence length="46" mass="4977">MNFAAIAIITIISTLFFYMIFLVLGVGGIAKNRRAQGLDQSKGSDN</sequence>
<keyword evidence="1" id="KW-0472">Membrane</keyword>
<gene>
    <name evidence="2" type="ORF">EV03_2269</name>
</gene>
<evidence type="ECO:0000313" key="3">
    <source>
        <dbReference type="Proteomes" id="UP000030392"/>
    </source>
</evidence>
<comment type="caution">
    <text evidence="2">The sequence shown here is derived from an EMBL/GenBank/DDBJ whole genome shotgun (WGS) entry which is preliminary data.</text>
</comment>
<reference evidence="3" key="1">
    <citation type="journal article" date="2014" name="Sci. Data">
        <title>Genomes of diverse isolates of the marine cyanobacterium Prochlorococcus.</title>
        <authorList>
            <person name="Biller S."/>
            <person name="Berube P."/>
            <person name="Thompson J."/>
            <person name="Kelly L."/>
            <person name="Roggensack S."/>
            <person name="Awad L."/>
            <person name="Roache-Johnson K."/>
            <person name="Ding H."/>
            <person name="Giovannoni S.J."/>
            <person name="Moore L.R."/>
            <person name="Chisholm S.W."/>
        </authorList>
    </citation>
    <scope>NUCLEOTIDE SEQUENCE [LARGE SCALE GENOMIC DNA]</scope>
    <source>
        <strain evidence="3">PAC1</strain>
    </source>
</reference>
<dbReference type="Proteomes" id="UP000030392">
    <property type="component" value="Unassembled WGS sequence"/>
</dbReference>
<keyword evidence="1" id="KW-0812">Transmembrane</keyword>
<protein>
    <submittedName>
        <fullName evidence="2">Uncharacterized protein</fullName>
    </submittedName>
</protein>
<accession>A0A0A2C5D7</accession>
<evidence type="ECO:0000256" key="1">
    <source>
        <dbReference type="SAM" id="Phobius"/>
    </source>
</evidence>
<dbReference type="EMBL" id="JNAX01000015">
    <property type="protein sequence ID" value="KGG19879.1"/>
    <property type="molecule type" value="Genomic_DNA"/>
</dbReference>
<organism evidence="2 3">
    <name type="scientific">Prochlorococcus marinus str. PAC1</name>
    <dbReference type="NCBI Taxonomy" id="59924"/>
    <lineage>
        <taxon>Bacteria</taxon>
        <taxon>Bacillati</taxon>
        <taxon>Cyanobacteriota</taxon>
        <taxon>Cyanophyceae</taxon>
        <taxon>Synechococcales</taxon>
        <taxon>Prochlorococcaceae</taxon>
        <taxon>Prochlorococcus</taxon>
    </lineage>
</organism>
<keyword evidence="1" id="KW-1133">Transmembrane helix</keyword>
<evidence type="ECO:0000313" key="2">
    <source>
        <dbReference type="EMBL" id="KGG19879.1"/>
    </source>
</evidence>
<dbReference type="AlphaFoldDB" id="A0A0A2C5D7"/>
<proteinExistence type="predicted"/>
<dbReference type="RefSeq" id="WP_193743178.1">
    <property type="nucleotide sequence ID" value="NZ_CP138967.1"/>
</dbReference>
<name>A0A0A2C5D7_PROMR</name>